<dbReference type="InterPro" id="IPR013740">
    <property type="entry name" value="Redoxin"/>
</dbReference>
<dbReference type="GO" id="GO:0045454">
    <property type="term" value="P:cell redox homeostasis"/>
    <property type="evidence" value="ECO:0007669"/>
    <property type="project" value="TreeGrafter"/>
</dbReference>
<dbReference type="Pfam" id="PF08534">
    <property type="entry name" value="Redoxin"/>
    <property type="match status" value="1"/>
</dbReference>
<name>A0A2T4CXU7_9GAMM</name>
<dbReference type="GO" id="GO:0008379">
    <property type="term" value="F:thioredoxin peroxidase activity"/>
    <property type="evidence" value="ECO:0007669"/>
    <property type="project" value="TreeGrafter"/>
</dbReference>
<organism evidence="7">
    <name type="scientific">Pseudidiomarina aestuarii</name>
    <dbReference type="NCBI Taxonomy" id="624146"/>
    <lineage>
        <taxon>Bacteria</taxon>
        <taxon>Pseudomonadati</taxon>
        <taxon>Pseudomonadota</taxon>
        <taxon>Gammaproteobacteria</taxon>
        <taxon>Alteromonadales</taxon>
        <taxon>Idiomarinaceae</taxon>
        <taxon>Pseudidiomarina</taxon>
    </lineage>
</organism>
<dbReference type="GO" id="GO:0034599">
    <property type="term" value="P:cellular response to oxidative stress"/>
    <property type="evidence" value="ECO:0007669"/>
    <property type="project" value="TreeGrafter"/>
</dbReference>
<dbReference type="PANTHER" id="PTHR42801:SF21">
    <property type="entry name" value="BCPB PROTEIN"/>
    <property type="match status" value="1"/>
</dbReference>
<dbReference type="PANTHER" id="PTHR42801">
    <property type="entry name" value="THIOREDOXIN-DEPENDENT PEROXIDE REDUCTASE"/>
    <property type="match status" value="1"/>
</dbReference>
<dbReference type="InterPro" id="IPR036249">
    <property type="entry name" value="Thioredoxin-like_sf"/>
</dbReference>
<dbReference type="Gene3D" id="3.40.30.10">
    <property type="entry name" value="Glutaredoxin"/>
    <property type="match status" value="1"/>
</dbReference>
<keyword evidence="1" id="KW-0575">Peroxidase</keyword>
<comment type="caution">
    <text evidence="7">The sequence shown here is derived from an EMBL/GenBank/DDBJ whole genome shotgun (WGS) entry which is preliminary data.</text>
</comment>
<evidence type="ECO:0000256" key="4">
    <source>
        <dbReference type="ARBA" id="ARBA00023157"/>
    </source>
</evidence>
<evidence type="ECO:0000259" key="6">
    <source>
        <dbReference type="Pfam" id="PF08534"/>
    </source>
</evidence>
<gene>
    <name evidence="7" type="ORF">C9940_02720</name>
</gene>
<keyword evidence="5" id="KW-0676">Redox-active center</keyword>
<dbReference type="GO" id="GO:0005737">
    <property type="term" value="C:cytoplasm"/>
    <property type="evidence" value="ECO:0007669"/>
    <property type="project" value="TreeGrafter"/>
</dbReference>
<dbReference type="CDD" id="cd03017">
    <property type="entry name" value="PRX_BCP"/>
    <property type="match status" value="1"/>
</dbReference>
<dbReference type="SUPFAM" id="SSF52833">
    <property type="entry name" value="Thioredoxin-like"/>
    <property type="match status" value="1"/>
</dbReference>
<reference evidence="7" key="1">
    <citation type="submission" date="2018-03" db="EMBL/GenBank/DDBJ databases">
        <title>Cross-interface Injection: A General Nanoliter Liquid Handling Method Applied to Single Cells Genome Amplification Automated Nanoliter Liquid Handling Applied to Single Cell Multiple Displacement Amplification.</title>
        <authorList>
            <person name="Yun J."/>
            <person name="Xu P."/>
            <person name="Xu J."/>
            <person name="Dai X."/>
            <person name="Wang Y."/>
            <person name="Zheng X."/>
            <person name="Cao C."/>
            <person name="Yi Q."/>
            <person name="Zhu Y."/>
            <person name="Wang L."/>
            <person name="Dong Z."/>
            <person name="Huang Y."/>
            <person name="Huang L."/>
            <person name="Du W."/>
        </authorList>
    </citation>
    <scope>NUCLEOTIDE SEQUENCE [LARGE SCALE GENOMIC DNA]</scope>
    <source>
        <strain evidence="7">Z-D3-2</strain>
    </source>
</reference>
<dbReference type="EMBL" id="PYVN01000020">
    <property type="protein sequence ID" value="PTB86375.1"/>
    <property type="molecule type" value="Genomic_DNA"/>
</dbReference>
<sequence length="170" mass="19016">MTVPSIELVATNGMMVNLAEQNGYVVVYCYPMTGRPDRDLPDGWDQNPGARGCTPQSCAFKDHHHELDMLGASVFGLSTQSSSYQQEVAERLHLPFLLLSDESLKFSSALALPTFQIDGMVLIKRLTLIIKAGRIEKFFYPVFPPNENAEQVINWLRVNAEEIKGQPESE</sequence>
<evidence type="ECO:0000256" key="5">
    <source>
        <dbReference type="ARBA" id="ARBA00023284"/>
    </source>
</evidence>
<dbReference type="AlphaFoldDB" id="A0A2T4CXU7"/>
<evidence type="ECO:0000256" key="3">
    <source>
        <dbReference type="ARBA" id="ARBA00023002"/>
    </source>
</evidence>
<evidence type="ECO:0000256" key="1">
    <source>
        <dbReference type="ARBA" id="ARBA00022559"/>
    </source>
</evidence>
<evidence type="ECO:0000313" key="7">
    <source>
        <dbReference type="EMBL" id="PTB86375.1"/>
    </source>
</evidence>
<keyword evidence="2" id="KW-0049">Antioxidant</keyword>
<accession>A0A2T4CXU7</accession>
<protein>
    <submittedName>
        <fullName evidence="7">Peroxiredoxin</fullName>
    </submittedName>
</protein>
<keyword evidence="4" id="KW-1015">Disulfide bond</keyword>
<evidence type="ECO:0000256" key="2">
    <source>
        <dbReference type="ARBA" id="ARBA00022862"/>
    </source>
</evidence>
<proteinExistence type="predicted"/>
<dbReference type="InterPro" id="IPR050924">
    <property type="entry name" value="Peroxiredoxin_BCP/PrxQ"/>
</dbReference>
<keyword evidence="3" id="KW-0560">Oxidoreductase</keyword>
<feature type="domain" description="Redoxin" evidence="6">
    <location>
        <begin position="2"/>
        <end position="153"/>
    </location>
</feature>